<dbReference type="AlphaFoldDB" id="D8PLB3"/>
<evidence type="ECO:0008006" key="4">
    <source>
        <dbReference type="Google" id="ProtNLM"/>
    </source>
</evidence>
<dbReference type="EMBL" id="GL377302">
    <property type="protein sequence ID" value="EFJ04073.1"/>
    <property type="molecule type" value="Genomic_DNA"/>
</dbReference>
<dbReference type="VEuPathDB" id="FungiDB:SCHCODRAFT_02487198"/>
<evidence type="ECO:0000256" key="1">
    <source>
        <dbReference type="SAM" id="SignalP"/>
    </source>
</evidence>
<protein>
    <recommendedName>
        <fullName evidence="4">Small secreted protein</fullName>
    </recommendedName>
</protein>
<dbReference type="OMA" id="ICRTNSC"/>
<dbReference type="HOGENOM" id="CLU_183207_0_0_1"/>
<name>D8PLB3_SCHCM</name>
<dbReference type="KEGG" id="scm:SCHCO_02487198"/>
<dbReference type="GeneID" id="9594998"/>
<reference evidence="2 3" key="1">
    <citation type="journal article" date="2010" name="Nat. Biotechnol.">
        <title>Genome sequence of the model mushroom Schizophyllum commune.</title>
        <authorList>
            <person name="Ohm R.A."/>
            <person name="de Jong J.F."/>
            <person name="Lugones L.G."/>
            <person name="Aerts A."/>
            <person name="Kothe E."/>
            <person name="Stajich J.E."/>
            <person name="de Vries R.P."/>
            <person name="Record E."/>
            <person name="Levasseur A."/>
            <person name="Baker S.E."/>
            <person name="Bartholomew K.A."/>
            <person name="Coutinho P.M."/>
            <person name="Erdmann S."/>
            <person name="Fowler T.J."/>
            <person name="Gathman A.C."/>
            <person name="Lombard V."/>
            <person name="Henrissat B."/>
            <person name="Knabe N."/>
            <person name="Kuees U."/>
            <person name="Lilly W.W."/>
            <person name="Lindquist E."/>
            <person name="Lucas S."/>
            <person name="Magnuson J.K."/>
            <person name="Piumi F."/>
            <person name="Raudaskoski M."/>
            <person name="Salamov A."/>
            <person name="Schmutz J."/>
            <person name="Schwarze F.W.M.R."/>
            <person name="vanKuyk P.A."/>
            <person name="Horton J.S."/>
            <person name="Grigoriev I.V."/>
            <person name="Woesten H.A.B."/>
        </authorList>
    </citation>
    <scope>NUCLEOTIDE SEQUENCE [LARGE SCALE GENOMIC DNA]</scope>
    <source>
        <strain evidence="3">H4-8 / FGSC 9210</strain>
    </source>
</reference>
<proteinExistence type="predicted"/>
<dbReference type="OrthoDB" id="2904323at2759"/>
<feature type="chain" id="PRO_5003120163" description="Small secreted protein" evidence="1">
    <location>
        <begin position="26"/>
        <end position="72"/>
    </location>
</feature>
<sequence>MIFKLSTVAFAAFGAVFLLAGQVSALADNPVDACNGSNHYGEGHSCSFKSGDGQADGYCHFTESGVLTCDTA</sequence>
<keyword evidence="3" id="KW-1185">Reference proteome</keyword>
<keyword evidence="1" id="KW-0732">Signal</keyword>
<evidence type="ECO:0000313" key="2">
    <source>
        <dbReference type="EMBL" id="EFJ04073.1"/>
    </source>
</evidence>
<feature type="non-terminal residue" evidence="2">
    <location>
        <position position="72"/>
    </location>
</feature>
<gene>
    <name evidence="2" type="ORF">SCHCODRAFT_104628</name>
</gene>
<dbReference type="InParanoid" id="D8PLB3"/>
<feature type="signal peptide" evidence="1">
    <location>
        <begin position="1"/>
        <end position="25"/>
    </location>
</feature>
<organism evidence="3">
    <name type="scientific">Schizophyllum commune (strain H4-8 / FGSC 9210)</name>
    <name type="common">Split gill fungus</name>
    <dbReference type="NCBI Taxonomy" id="578458"/>
    <lineage>
        <taxon>Eukaryota</taxon>
        <taxon>Fungi</taxon>
        <taxon>Dikarya</taxon>
        <taxon>Basidiomycota</taxon>
        <taxon>Agaricomycotina</taxon>
        <taxon>Agaricomycetes</taxon>
        <taxon>Agaricomycetidae</taxon>
        <taxon>Agaricales</taxon>
        <taxon>Schizophyllaceae</taxon>
        <taxon>Schizophyllum</taxon>
    </lineage>
</organism>
<dbReference type="RefSeq" id="XP_003038975.1">
    <property type="nucleotide sequence ID" value="XM_003038929.1"/>
</dbReference>
<accession>D8PLB3</accession>
<dbReference type="Proteomes" id="UP000007431">
    <property type="component" value="Unassembled WGS sequence"/>
</dbReference>
<evidence type="ECO:0000313" key="3">
    <source>
        <dbReference type="Proteomes" id="UP000007431"/>
    </source>
</evidence>